<dbReference type="PANTHER" id="PTHR32011:SF2">
    <property type="entry name" value="OS08G0472400 PROTEIN"/>
    <property type="match status" value="1"/>
</dbReference>
<dbReference type="Proteomes" id="UP001633002">
    <property type="component" value="Unassembled WGS sequence"/>
</dbReference>
<organism evidence="1 2">
    <name type="scientific">Riccia sorocarpa</name>
    <dbReference type="NCBI Taxonomy" id="122646"/>
    <lineage>
        <taxon>Eukaryota</taxon>
        <taxon>Viridiplantae</taxon>
        <taxon>Streptophyta</taxon>
        <taxon>Embryophyta</taxon>
        <taxon>Marchantiophyta</taxon>
        <taxon>Marchantiopsida</taxon>
        <taxon>Marchantiidae</taxon>
        <taxon>Marchantiales</taxon>
        <taxon>Ricciaceae</taxon>
        <taxon>Riccia</taxon>
    </lineage>
</organism>
<dbReference type="PANTHER" id="PTHR32011">
    <property type="entry name" value="OS08G0472400 PROTEIN"/>
    <property type="match status" value="1"/>
</dbReference>
<keyword evidence="2" id="KW-1185">Reference proteome</keyword>
<evidence type="ECO:0000313" key="2">
    <source>
        <dbReference type="Proteomes" id="UP001633002"/>
    </source>
</evidence>
<dbReference type="EMBL" id="JBJQOH010000001">
    <property type="protein sequence ID" value="KAL3701885.1"/>
    <property type="molecule type" value="Genomic_DNA"/>
</dbReference>
<proteinExistence type="predicted"/>
<sequence length="573" mass="64152">MVDVEHRIHAQYAGLKRLSQRAHAGPAPASNGGRRVFFSFAAYARTVIDHLRNCGVEIEKGLSEKEFGRVEATHSFTFPPDLRAILAEGLPVGPGFPDWRHGISEQLQMRFDLPIAGLLYEVAKGSLWRSQWGPRPVDTEQAIRLALISLRKVSSMVPVYSQCYIPASPNIAGNPVFFLHMKEAFISGIDIADFFLRELFVPHGYKEPRNLPDLSEWVDDCGSRIARLSSGRDMFIGGRVGGRIVSGKENLLIPRKVCEEEAEVPHFEHGPVQEDEEKKFGEVVDSSFESWGRSLDSLGKHSDVMLKSLDNFGRRSSSKAFDFHPKLDNLARSTTGLAKNHIQDCLARFKSFEECPISANAVAHFSKNAPSWTSKARRIEFWTELTEKRNSSSLLTSEKLLSAPNVDVGLDNFTPRCGVEDQSLTEYRNTHLPKWLVNYLEDVTLRLRKGGWNEVDIDEMMDLRRPAKKVQESSSDKQSVLASLTKQAEMLQAQLRAAGWSMRDVAEVLTSDMKLADFRKRSASDLPNEVATLASSELRRQPLAIYIRRIPAATIGDVHPPSSDVGHCGALWQ</sequence>
<dbReference type="AlphaFoldDB" id="A0ABD3IHN3"/>
<reference evidence="1 2" key="1">
    <citation type="submission" date="2024-09" db="EMBL/GenBank/DDBJ databases">
        <title>Chromosome-scale assembly of Riccia sorocarpa.</title>
        <authorList>
            <person name="Paukszto L."/>
        </authorList>
    </citation>
    <scope>NUCLEOTIDE SEQUENCE [LARGE SCALE GENOMIC DNA]</scope>
    <source>
        <strain evidence="1">LP-2024</strain>
        <tissue evidence="1">Aerial parts of the thallus</tissue>
    </source>
</reference>
<protein>
    <submittedName>
        <fullName evidence="1">Uncharacterized protein</fullName>
    </submittedName>
</protein>
<accession>A0ABD3IHN3</accession>
<gene>
    <name evidence="1" type="ORF">R1sor_019907</name>
</gene>
<evidence type="ECO:0000313" key="1">
    <source>
        <dbReference type="EMBL" id="KAL3701885.1"/>
    </source>
</evidence>
<name>A0ABD3IHN3_9MARC</name>
<comment type="caution">
    <text evidence="1">The sequence shown here is derived from an EMBL/GenBank/DDBJ whole genome shotgun (WGS) entry which is preliminary data.</text>
</comment>